<dbReference type="GO" id="GO:0006508">
    <property type="term" value="P:proteolysis"/>
    <property type="evidence" value="ECO:0007669"/>
    <property type="project" value="UniProtKB-KW"/>
</dbReference>
<feature type="region of interest" description="Disordered" evidence="4">
    <location>
        <begin position="110"/>
        <end position="178"/>
    </location>
</feature>
<evidence type="ECO:0000256" key="4">
    <source>
        <dbReference type="SAM" id="MobiDB-lite"/>
    </source>
</evidence>
<proteinExistence type="inferred from homology"/>
<feature type="region of interest" description="Disordered" evidence="4">
    <location>
        <begin position="255"/>
        <end position="301"/>
    </location>
</feature>
<dbReference type="InterPro" id="IPR008580">
    <property type="entry name" value="PPPDE_dom"/>
</dbReference>
<dbReference type="GO" id="GO:0016579">
    <property type="term" value="P:protein deubiquitination"/>
    <property type="evidence" value="ECO:0007669"/>
    <property type="project" value="TreeGrafter"/>
</dbReference>
<keyword evidence="2" id="KW-0645">Protease</keyword>
<sequence length="301" mass="32687">MSRRDPDEPLSVKVVVYDLLPPSRLGSLLNFIGSGVYHSSVQLSLPLGPTDLDPLPAEWAFGGHDEPGLSGVFSIPAGTAAQRMPGLRLYTTVDLGDAFGDDWRRAYGPKRRREERRRQEDATGSSVPYGGWTAVNSRSTVNLTGGGGGSDGEDPFRDPGVGGEDDEDDGGASDGTEYLTRAERRAYRIIQAMRKDPEWNGTRYRLLEKNCNHFTHELVWRLTGRRAPAWLNRAAWVATSLPCIVPAGWIDDADQAAPSASPSSSSAPAAHIPDPAHLATEDDTLVIEPPRADSREMGGRR</sequence>
<dbReference type="EMBL" id="SOZI01000014">
    <property type="protein sequence ID" value="TNY23182.1"/>
    <property type="molecule type" value="Genomic_DNA"/>
</dbReference>
<feature type="domain" description="PPPDE" evidence="5">
    <location>
        <begin position="10"/>
        <end position="249"/>
    </location>
</feature>
<feature type="compositionally biased region" description="Polar residues" evidence="4">
    <location>
        <begin position="134"/>
        <end position="143"/>
    </location>
</feature>
<evidence type="ECO:0000256" key="2">
    <source>
        <dbReference type="ARBA" id="ARBA00022670"/>
    </source>
</evidence>
<dbReference type="Gene3D" id="3.90.1720.30">
    <property type="entry name" value="PPPDE domains"/>
    <property type="match status" value="1"/>
</dbReference>
<gene>
    <name evidence="6" type="ORF">DMC30DRAFT_414379</name>
</gene>
<dbReference type="PANTHER" id="PTHR12378">
    <property type="entry name" value="DESUMOYLATING ISOPEPTIDASE"/>
    <property type="match status" value="1"/>
</dbReference>
<keyword evidence="3" id="KW-0378">Hydrolase</keyword>
<accession>A0A5C5G476</accession>
<dbReference type="InterPro" id="IPR042266">
    <property type="entry name" value="PPPDE_sf"/>
</dbReference>
<comment type="similarity">
    <text evidence="1">Belongs to the DeSI family.</text>
</comment>
<dbReference type="STRING" id="5288.A0A5C5G476"/>
<keyword evidence="7" id="KW-1185">Reference proteome</keyword>
<dbReference type="SMART" id="SM01179">
    <property type="entry name" value="DUF862"/>
    <property type="match status" value="1"/>
</dbReference>
<evidence type="ECO:0000256" key="1">
    <source>
        <dbReference type="ARBA" id="ARBA00008140"/>
    </source>
</evidence>
<evidence type="ECO:0000256" key="3">
    <source>
        <dbReference type="ARBA" id="ARBA00022801"/>
    </source>
</evidence>
<dbReference type="OrthoDB" id="412286at2759"/>
<feature type="compositionally biased region" description="Basic and acidic residues" evidence="4">
    <location>
        <begin position="290"/>
        <end position="301"/>
    </location>
</feature>
<reference evidence="6 7" key="1">
    <citation type="submission" date="2019-03" db="EMBL/GenBank/DDBJ databases">
        <title>Rhodosporidium diobovatum UCD-FST 08-225 genome sequencing, assembly, and annotation.</title>
        <authorList>
            <person name="Fakankun I.U."/>
            <person name="Fristensky B."/>
            <person name="Levin D.B."/>
        </authorList>
    </citation>
    <scope>NUCLEOTIDE SEQUENCE [LARGE SCALE GENOMIC DNA]</scope>
    <source>
        <strain evidence="6 7">UCD-FST 08-225</strain>
    </source>
</reference>
<dbReference type="GO" id="GO:0101005">
    <property type="term" value="F:deubiquitinase activity"/>
    <property type="evidence" value="ECO:0007669"/>
    <property type="project" value="TreeGrafter"/>
</dbReference>
<comment type="caution">
    <text evidence="6">The sequence shown here is derived from an EMBL/GenBank/DDBJ whole genome shotgun (WGS) entry which is preliminary data.</text>
</comment>
<dbReference type="Pfam" id="PF05903">
    <property type="entry name" value="Peptidase_C97"/>
    <property type="match status" value="1"/>
</dbReference>
<dbReference type="PROSITE" id="PS51858">
    <property type="entry name" value="PPPDE"/>
    <property type="match status" value="1"/>
</dbReference>
<name>A0A5C5G476_9BASI</name>
<evidence type="ECO:0000313" key="7">
    <source>
        <dbReference type="Proteomes" id="UP000311382"/>
    </source>
</evidence>
<feature type="compositionally biased region" description="Low complexity" evidence="4">
    <location>
        <begin position="256"/>
        <end position="270"/>
    </location>
</feature>
<dbReference type="Proteomes" id="UP000311382">
    <property type="component" value="Unassembled WGS sequence"/>
</dbReference>
<organism evidence="6 7">
    <name type="scientific">Rhodotorula diobovata</name>
    <dbReference type="NCBI Taxonomy" id="5288"/>
    <lineage>
        <taxon>Eukaryota</taxon>
        <taxon>Fungi</taxon>
        <taxon>Dikarya</taxon>
        <taxon>Basidiomycota</taxon>
        <taxon>Pucciniomycotina</taxon>
        <taxon>Microbotryomycetes</taxon>
        <taxon>Sporidiobolales</taxon>
        <taxon>Sporidiobolaceae</taxon>
        <taxon>Rhodotorula</taxon>
    </lineage>
</organism>
<evidence type="ECO:0000313" key="6">
    <source>
        <dbReference type="EMBL" id="TNY23182.1"/>
    </source>
</evidence>
<dbReference type="PANTHER" id="PTHR12378:SF80">
    <property type="entry name" value="IP06716P-RELATED"/>
    <property type="match status" value="1"/>
</dbReference>
<dbReference type="AlphaFoldDB" id="A0A5C5G476"/>
<protein>
    <recommendedName>
        <fullName evidence="5">PPPDE domain-containing protein</fullName>
    </recommendedName>
</protein>
<evidence type="ECO:0000259" key="5">
    <source>
        <dbReference type="PROSITE" id="PS51858"/>
    </source>
</evidence>